<dbReference type="PANTHER" id="PTHR21660:SF1">
    <property type="entry name" value="ACYL-COENZYME A THIOESTERASE 13"/>
    <property type="match status" value="1"/>
</dbReference>
<organism evidence="4">
    <name type="scientific">Thermus islandicus</name>
    <dbReference type="NCBI Taxonomy" id="540988"/>
    <lineage>
        <taxon>Bacteria</taxon>
        <taxon>Thermotogati</taxon>
        <taxon>Deinococcota</taxon>
        <taxon>Deinococci</taxon>
        <taxon>Thermales</taxon>
        <taxon>Thermaceae</taxon>
        <taxon>Thermus</taxon>
    </lineage>
</organism>
<protein>
    <submittedName>
        <fullName evidence="4">PaaI family thioesterase</fullName>
    </submittedName>
</protein>
<dbReference type="GO" id="GO:0047617">
    <property type="term" value="F:fatty acyl-CoA hydrolase activity"/>
    <property type="evidence" value="ECO:0007669"/>
    <property type="project" value="InterPro"/>
</dbReference>
<evidence type="ECO:0000313" key="4">
    <source>
        <dbReference type="EMBL" id="HEH82287.1"/>
    </source>
</evidence>
<accession>A0A7C2FTR9</accession>
<evidence type="ECO:0000256" key="1">
    <source>
        <dbReference type="ARBA" id="ARBA00008324"/>
    </source>
</evidence>
<proteinExistence type="inferred from homology"/>
<evidence type="ECO:0000313" key="5">
    <source>
        <dbReference type="EMBL" id="HEO43017.1"/>
    </source>
</evidence>
<evidence type="ECO:0000256" key="2">
    <source>
        <dbReference type="ARBA" id="ARBA00022801"/>
    </source>
</evidence>
<feature type="domain" description="Thioesterase" evidence="3">
    <location>
        <begin position="37"/>
        <end position="109"/>
    </location>
</feature>
<dbReference type="EMBL" id="DSKL01000189">
    <property type="protein sequence ID" value="HEH82287.1"/>
    <property type="molecule type" value="Genomic_DNA"/>
</dbReference>
<comment type="similarity">
    <text evidence="1">Belongs to the thioesterase PaaI family.</text>
</comment>
<evidence type="ECO:0000259" key="3">
    <source>
        <dbReference type="Pfam" id="PF03061"/>
    </source>
</evidence>
<dbReference type="Gene3D" id="3.10.129.10">
    <property type="entry name" value="Hotdog Thioesterase"/>
    <property type="match status" value="1"/>
</dbReference>
<dbReference type="EMBL" id="DSHZ01000445">
    <property type="protein sequence ID" value="HEO43017.1"/>
    <property type="molecule type" value="Genomic_DNA"/>
</dbReference>
<dbReference type="CDD" id="cd03443">
    <property type="entry name" value="PaaI_thioesterase"/>
    <property type="match status" value="1"/>
</dbReference>
<name>A0A7C2FTR9_9DEIN</name>
<dbReference type="NCBIfam" id="TIGR00369">
    <property type="entry name" value="unchar_dom_1"/>
    <property type="match status" value="1"/>
</dbReference>
<sequence>MARNPFLDWMAPEDFTRGEGRAELSVRVREEFLQARGWVHGGILASLLDTVMGSAAGSLGGRVVTVDLSVSYLRPATGARLYAKAQVVRGGESLLFVEGKITNEEGVDVAWGKGIFFRVG</sequence>
<gene>
    <name evidence="5" type="ORF">ENP09_09310</name>
    <name evidence="4" type="ORF">ENP73_04680</name>
</gene>
<dbReference type="InterPro" id="IPR039298">
    <property type="entry name" value="ACOT13"/>
</dbReference>
<dbReference type="InterPro" id="IPR029069">
    <property type="entry name" value="HotDog_dom_sf"/>
</dbReference>
<dbReference type="PANTHER" id="PTHR21660">
    <property type="entry name" value="THIOESTERASE SUPERFAMILY MEMBER-RELATED"/>
    <property type="match status" value="1"/>
</dbReference>
<dbReference type="AlphaFoldDB" id="A0A7C2FTR9"/>
<reference evidence="4" key="1">
    <citation type="journal article" date="2020" name="mSystems">
        <title>Genome- and Community-Level Interaction Insights into Carbon Utilization and Element Cycling Functions of Hydrothermarchaeota in Hydrothermal Sediment.</title>
        <authorList>
            <person name="Zhou Z."/>
            <person name="Liu Y."/>
            <person name="Xu W."/>
            <person name="Pan J."/>
            <person name="Luo Z.H."/>
            <person name="Li M."/>
        </authorList>
    </citation>
    <scope>NUCLEOTIDE SEQUENCE [LARGE SCALE GENOMIC DNA]</scope>
    <source>
        <strain evidence="5">SpSt-189</strain>
        <strain evidence="4">SpSt-246</strain>
    </source>
</reference>
<keyword evidence="2" id="KW-0378">Hydrolase</keyword>
<comment type="caution">
    <text evidence="4">The sequence shown here is derived from an EMBL/GenBank/DDBJ whole genome shotgun (WGS) entry which is preliminary data.</text>
</comment>
<dbReference type="Pfam" id="PF03061">
    <property type="entry name" value="4HBT"/>
    <property type="match status" value="1"/>
</dbReference>
<dbReference type="InterPro" id="IPR006683">
    <property type="entry name" value="Thioestr_dom"/>
</dbReference>
<dbReference type="SUPFAM" id="SSF54637">
    <property type="entry name" value="Thioesterase/thiol ester dehydrase-isomerase"/>
    <property type="match status" value="1"/>
</dbReference>
<dbReference type="InterPro" id="IPR003736">
    <property type="entry name" value="PAAI_dom"/>
</dbReference>